<dbReference type="Proteomes" id="UP000075885">
    <property type="component" value="Unassembled WGS sequence"/>
</dbReference>
<feature type="chain" id="PRO_5008131874" evidence="3">
    <location>
        <begin position="17"/>
        <end position="176"/>
    </location>
</feature>
<dbReference type="SUPFAM" id="SSF49899">
    <property type="entry name" value="Concanavalin A-like lectins/glucanases"/>
    <property type="match status" value="1"/>
</dbReference>
<dbReference type="AlphaFoldDB" id="A0A182PTF0"/>
<dbReference type="CDD" id="cd00054">
    <property type="entry name" value="EGF_CA"/>
    <property type="match status" value="1"/>
</dbReference>
<feature type="domain" description="EGF-like" evidence="4">
    <location>
        <begin position="47"/>
        <end position="83"/>
    </location>
</feature>
<dbReference type="PANTHER" id="PTHR15036:SF85">
    <property type="entry name" value="SP2353, ISOFORM A"/>
    <property type="match status" value="1"/>
</dbReference>
<dbReference type="SMART" id="SM00181">
    <property type="entry name" value="EGF"/>
    <property type="match status" value="1"/>
</dbReference>
<keyword evidence="3" id="KW-0732">Signal</keyword>
<dbReference type="Pfam" id="PF00008">
    <property type="entry name" value="EGF"/>
    <property type="match status" value="1"/>
</dbReference>
<feature type="signal peptide" evidence="3">
    <location>
        <begin position="1"/>
        <end position="16"/>
    </location>
</feature>
<evidence type="ECO:0000256" key="3">
    <source>
        <dbReference type="SAM" id="SignalP"/>
    </source>
</evidence>
<dbReference type="FunFam" id="2.10.25.10:FF:000593">
    <property type="entry name" value="SP2353, isoform A"/>
    <property type="match status" value="1"/>
</dbReference>
<dbReference type="InterPro" id="IPR000742">
    <property type="entry name" value="EGF"/>
</dbReference>
<reference evidence="5" key="2">
    <citation type="submission" date="2020-05" db="UniProtKB">
        <authorList>
            <consortium name="EnsemblMetazoa"/>
        </authorList>
    </citation>
    <scope>IDENTIFICATION</scope>
    <source>
        <strain evidence="5">Epiroticus2</strain>
    </source>
</reference>
<dbReference type="InterPro" id="IPR001791">
    <property type="entry name" value="Laminin_G"/>
</dbReference>
<evidence type="ECO:0000259" key="4">
    <source>
        <dbReference type="PROSITE" id="PS50026"/>
    </source>
</evidence>
<dbReference type="CDD" id="cd00110">
    <property type="entry name" value="LamG"/>
    <property type="match status" value="1"/>
</dbReference>
<protein>
    <submittedName>
        <fullName evidence="5">EGF-like domain-containing protein</fullName>
    </submittedName>
</protein>
<accession>A0A182PTF0</accession>
<dbReference type="PANTHER" id="PTHR15036">
    <property type="entry name" value="PIKACHURIN-LIKE PROTEIN"/>
    <property type="match status" value="1"/>
</dbReference>
<name>A0A182PTF0_9DIPT</name>
<reference evidence="6" key="1">
    <citation type="submission" date="2013-03" db="EMBL/GenBank/DDBJ databases">
        <title>The Genome Sequence of Anopheles epiroticus epiroticus2.</title>
        <authorList>
            <consortium name="The Broad Institute Genomics Platform"/>
            <person name="Neafsey D.E."/>
            <person name="Howell P."/>
            <person name="Walker B."/>
            <person name="Young S.K."/>
            <person name="Zeng Q."/>
            <person name="Gargeya S."/>
            <person name="Fitzgerald M."/>
            <person name="Haas B."/>
            <person name="Abouelleil A."/>
            <person name="Allen A.W."/>
            <person name="Alvarado L."/>
            <person name="Arachchi H.M."/>
            <person name="Berlin A.M."/>
            <person name="Chapman S.B."/>
            <person name="Gainer-Dewar J."/>
            <person name="Goldberg J."/>
            <person name="Griggs A."/>
            <person name="Gujja S."/>
            <person name="Hansen M."/>
            <person name="Howarth C."/>
            <person name="Imamovic A."/>
            <person name="Ireland A."/>
            <person name="Larimer J."/>
            <person name="McCowan C."/>
            <person name="Murphy C."/>
            <person name="Pearson M."/>
            <person name="Poon T.W."/>
            <person name="Priest M."/>
            <person name="Roberts A."/>
            <person name="Saif S."/>
            <person name="Shea T."/>
            <person name="Sisk P."/>
            <person name="Sykes S."/>
            <person name="Wortman J."/>
            <person name="Nusbaum C."/>
            <person name="Birren B."/>
        </authorList>
    </citation>
    <scope>NUCLEOTIDE SEQUENCE [LARGE SCALE GENOMIC DNA]</scope>
    <source>
        <strain evidence="6">Epiroticus2</strain>
    </source>
</reference>
<dbReference type="EnsemblMetazoa" id="AEPI010236-RA">
    <property type="protein sequence ID" value="AEPI010236-PA"/>
    <property type="gene ID" value="AEPI010236"/>
</dbReference>
<dbReference type="PROSITE" id="PS00022">
    <property type="entry name" value="EGF_1"/>
    <property type="match status" value="1"/>
</dbReference>
<dbReference type="InterPro" id="IPR013320">
    <property type="entry name" value="ConA-like_dom_sf"/>
</dbReference>
<dbReference type="PROSITE" id="PS01186">
    <property type="entry name" value="EGF_2"/>
    <property type="match status" value="1"/>
</dbReference>
<dbReference type="VEuPathDB" id="VectorBase:AEPI010236"/>
<keyword evidence="6" id="KW-1185">Reference proteome</keyword>
<sequence length="176" mass="19201">MIMLLLLALLLPFCTGSLPSGWDHASPSLPSHPPRVAGITNRAEECITDRCSRYPCQHGGKCLPSDDGAICLCPLGFGGDLCEMRLDLQVPSFNGSSYLRYAPLGDSCIIWFELKIIIKPLLEDGLLLYSGHHEYGDYISLCLNMGYVEFTYDLGSGPATVSQWVVEGVKTVTNAQ</sequence>
<evidence type="ECO:0000313" key="6">
    <source>
        <dbReference type="Proteomes" id="UP000075885"/>
    </source>
</evidence>
<dbReference type="InterPro" id="IPR050372">
    <property type="entry name" value="Neurexin-related_CASP"/>
</dbReference>
<dbReference type="Gene3D" id="2.10.25.10">
    <property type="entry name" value="Laminin"/>
    <property type="match status" value="1"/>
</dbReference>
<feature type="disulfide bond" evidence="2">
    <location>
        <begin position="73"/>
        <end position="82"/>
    </location>
</feature>
<dbReference type="PROSITE" id="PS50026">
    <property type="entry name" value="EGF_3"/>
    <property type="match status" value="1"/>
</dbReference>
<dbReference type="STRING" id="199890.A0A182PTF0"/>
<evidence type="ECO:0000256" key="1">
    <source>
        <dbReference type="ARBA" id="ARBA00023157"/>
    </source>
</evidence>
<evidence type="ECO:0000313" key="5">
    <source>
        <dbReference type="EnsemblMetazoa" id="AEPI010236-PA"/>
    </source>
</evidence>
<dbReference type="Pfam" id="PF00054">
    <property type="entry name" value="Laminin_G_1"/>
    <property type="match status" value="1"/>
</dbReference>
<proteinExistence type="predicted"/>
<keyword evidence="1 2" id="KW-1015">Disulfide bond</keyword>
<dbReference type="GO" id="GO:0016020">
    <property type="term" value="C:membrane"/>
    <property type="evidence" value="ECO:0007669"/>
    <property type="project" value="UniProtKB-SubCell"/>
</dbReference>
<keyword evidence="2" id="KW-0245">EGF-like domain</keyword>
<organism evidence="5 6">
    <name type="scientific">Anopheles epiroticus</name>
    <dbReference type="NCBI Taxonomy" id="199890"/>
    <lineage>
        <taxon>Eukaryota</taxon>
        <taxon>Metazoa</taxon>
        <taxon>Ecdysozoa</taxon>
        <taxon>Arthropoda</taxon>
        <taxon>Hexapoda</taxon>
        <taxon>Insecta</taxon>
        <taxon>Pterygota</taxon>
        <taxon>Neoptera</taxon>
        <taxon>Endopterygota</taxon>
        <taxon>Diptera</taxon>
        <taxon>Nematocera</taxon>
        <taxon>Culicoidea</taxon>
        <taxon>Culicidae</taxon>
        <taxon>Anophelinae</taxon>
        <taxon>Anopheles</taxon>
    </lineage>
</organism>
<dbReference type="Gene3D" id="2.60.120.200">
    <property type="match status" value="1"/>
</dbReference>
<comment type="caution">
    <text evidence="2">Lacks conserved residue(s) required for the propagation of feature annotation.</text>
</comment>
<evidence type="ECO:0000256" key="2">
    <source>
        <dbReference type="PROSITE-ProRule" id="PRU00076"/>
    </source>
</evidence>